<dbReference type="Gene3D" id="3.40.50.300">
    <property type="entry name" value="P-loop containing nucleotide triphosphate hydrolases"/>
    <property type="match status" value="1"/>
</dbReference>
<feature type="domain" description="OmpR/PhoB-type" evidence="3">
    <location>
        <begin position="291"/>
        <end position="388"/>
    </location>
</feature>
<dbReference type="GO" id="GO:0016887">
    <property type="term" value="F:ATP hydrolysis activity"/>
    <property type="evidence" value="ECO:0007669"/>
    <property type="project" value="InterPro"/>
</dbReference>
<dbReference type="Proteomes" id="UP000254626">
    <property type="component" value="Unassembled WGS sequence"/>
</dbReference>
<dbReference type="EMBL" id="UHIP01000002">
    <property type="protein sequence ID" value="SUQ27168.1"/>
    <property type="molecule type" value="Genomic_DNA"/>
</dbReference>
<dbReference type="Pfam" id="PF00004">
    <property type="entry name" value="AAA"/>
    <property type="match status" value="1"/>
</dbReference>
<dbReference type="GeneID" id="29383951"/>
<keyword evidence="1 2" id="KW-0238">DNA-binding</keyword>
<dbReference type="GO" id="GO:0000160">
    <property type="term" value="P:phosphorelay signal transduction system"/>
    <property type="evidence" value="ECO:0007669"/>
    <property type="project" value="InterPro"/>
</dbReference>
<keyword evidence="6" id="KW-1185">Reference proteome</keyword>
<dbReference type="SUPFAM" id="SSF52540">
    <property type="entry name" value="P-loop containing nucleoside triphosphate hydrolases"/>
    <property type="match status" value="1"/>
</dbReference>
<dbReference type="InterPro" id="IPR016032">
    <property type="entry name" value="Sig_transdc_resp-reg_C-effctor"/>
</dbReference>
<evidence type="ECO:0000256" key="1">
    <source>
        <dbReference type="ARBA" id="ARBA00023125"/>
    </source>
</evidence>
<evidence type="ECO:0000313" key="6">
    <source>
        <dbReference type="Proteomes" id="UP000057088"/>
    </source>
</evidence>
<proteinExistence type="predicted"/>
<dbReference type="RefSeq" id="WP_061055490.1">
    <property type="nucleotide sequence ID" value="NZ_CABLBX010000004.1"/>
</dbReference>
<reference evidence="6" key="1">
    <citation type="submission" date="2015-12" db="EMBL/GenBank/DDBJ databases">
        <title>FDA dAtabase for Regulatory Grade micrObial Sequences (FDA-ARGOS): Supporting development and validation of Infectious Disease Dx tests.</title>
        <authorList>
            <person name="Hoffmann M."/>
            <person name="Allard M."/>
            <person name="Evans P."/>
            <person name="Brown E."/>
            <person name="Tallon L.J."/>
            <person name="Sadzewicz L."/>
            <person name="Sengamalay N."/>
            <person name="Ott S."/>
            <person name="Godinez A."/>
            <person name="Nagaraj S."/>
            <person name="Vyas G."/>
            <person name="Aluvathingal J."/>
            <person name="Nadendla S."/>
            <person name="Geyer C."/>
            <person name="Sichtig H."/>
        </authorList>
    </citation>
    <scope>NUCLEOTIDE SEQUENCE [LARGE SCALE GENOMIC DNA]</scope>
    <source>
        <strain evidence="6">ATCC 33809</strain>
    </source>
</reference>
<organism evidence="5 7">
    <name type="scientific">Vibrio fluvialis</name>
    <dbReference type="NCBI Taxonomy" id="676"/>
    <lineage>
        <taxon>Bacteria</taxon>
        <taxon>Pseudomonadati</taxon>
        <taxon>Pseudomonadota</taxon>
        <taxon>Gammaproteobacteria</taxon>
        <taxon>Vibrionales</taxon>
        <taxon>Vibrionaceae</taxon>
        <taxon>Vibrio</taxon>
    </lineage>
</organism>
<dbReference type="EMBL" id="CP014034">
    <property type="protein sequence ID" value="AMF92336.1"/>
    <property type="molecule type" value="Genomic_DNA"/>
</dbReference>
<dbReference type="InterPro" id="IPR027417">
    <property type="entry name" value="P-loop_NTPase"/>
</dbReference>
<dbReference type="Gene3D" id="1.10.10.10">
    <property type="entry name" value="Winged helix-like DNA-binding domain superfamily/Winged helix DNA-binding domain"/>
    <property type="match status" value="1"/>
</dbReference>
<gene>
    <name evidence="5" type="primary">phoB_2</name>
    <name evidence="4" type="ORF">AL536_02315</name>
    <name evidence="5" type="ORF">NCTC11327_04039</name>
</gene>
<dbReference type="GO" id="GO:0003677">
    <property type="term" value="F:DNA binding"/>
    <property type="evidence" value="ECO:0007669"/>
    <property type="project" value="UniProtKB-UniRule"/>
</dbReference>
<dbReference type="Pfam" id="PF00486">
    <property type="entry name" value="Trans_reg_C"/>
    <property type="match status" value="1"/>
</dbReference>
<name>A0AAX2LUX5_VIBFL</name>
<dbReference type="GO" id="GO:0005524">
    <property type="term" value="F:ATP binding"/>
    <property type="evidence" value="ECO:0007669"/>
    <property type="project" value="InterPro"/>
</dbReference>
<dbReference type="SUPFAM" id="SSF46894">
    <property type="entry name" value="C-terminal effector domain of the bipartite response regulators"/>
    <property type="match status" value="1"/>
</dbReference>
<dbReference type="InterPro" id="IPR036388">
    <property type="entry name" value="WH-like_DNA-bd_sf"/>
</dbReference>
<protein>
    <submittedName>
        <fullName evidence="5">DNA-binding response regulator in two-component regulatory system with PhoR</fullName>
    </submittedName>
</protein>
<dbReference type="CDD" id="cd00383">
    <property type="entry name" value="trans_reg_C"/>
    <property type="match status" value="1"/>
</dbReference>
<dbReference type="Proteomes" id="UP000057088">
    <property type="component" value="Chromosome 1"/>
</dbReference>
<feature type="DNA-binding region" description="OmpR/PhoB-type" evidence="2">
    <location>
        <begin position="291"/>
        <end position="388"/>
    </location>
</feature>
<reference evidence="5 7" key="3">
    <citation type="submission" date="2018-06" db="EMBL/GenBank/DDBJ databases">
        <authorList>
            <consortium name="Pathogen Informatics"/>
            <person name="Doyle S."/>
        </authorList>
    </citation>
    <scope>NUCLEOTIDE SEQUENCE [LARGE SCALE GENOMIC DNA]</scope>
    <source>
        <strain evidence="5 7">NCTC11327</strain>
    </source>
</reference>
<evidence type="ECO:0000313" key="4">
    <source>
        <dbReference type="EMBL" id="AMF92336.1"/>
    </source>
</evidence>
<reference evidence="4" key="2">
    <citation type="submission" date="2018-01" db="EMBL/GenBank/DDBJ databases">
        <title>FDA dAtabase for Regulatory Grade micrObial Sequences (FDA-ARGOS): Supporting development and validation of Infectious Disease Dx tests.</title>
        <authorList>
            <person name="Hoffmann M."/>
            <person name="Allard M."/>
            <person name="Evans P."/>
            <person name="Brown E."/>
            <person name="Tallon L."/>
            <person name="Sadzewicz L."/>
            <person name="Sengamalay N."/>
            <person name="Ott S."/>
            <person name="Godinez A."/>
            <person name="Nagaraj S."/>
            <person name="Vyas G."/>
            <person name="Aluvathingal J."/>
            <person name="Nadendla S."/>
            <person name="Geyer C."/>
            <person name="Sichtig H."/>
        </authorList>
    </citation>
    <scope>NUCLEOTIDE SEQUENCE</scope>
    <source>
        <strain evidence="4">ATCC 33809</strain>
    </source>
</reference>
<dbReference type="SMART" id="SM00862">
    <property type="entry name" value="Trans_reg_C"/>
    <property type="match status" value="1"/>
</dbReference>
<accession>A0AAX2LUX5</accession>
<dbReference type="InterPro" id="IPR001867">
    <property type="entry name" value="OmpR/PhoB-type_DNA-bd"/>
</dbReference>
<evidence type="ECO:0000259" key="3">
    <source>
        <dbReference type="PROSITE" id="PS51755"/>
    </source>
</evidence>
<sequence>MAYERTKSREPELNVLHSLLSSQHPDVVCLHGLMGVGKSALLEDFARLNDKRCCKIDCRTDGNAHRDKFRKSLKKRIQTAAADTVLLLDHLDCQPELEAWLRCEFLPRTPHNTKIVFARRQPPHLSWMTNKSPHLRFRAIKLATLSADHALAYLSFLGVEECAARTINSFALGHPTLLNILSADTRVLNVERYPSTELIHTLMRYFFASPEPPGLLGALECLSFLSRANEPALAYLAQQDDCSQLYQTLCHHWSTETHHDGISLIPVLGNIINRQLQARDPERFQTLLHLSQQWQQLDCHWFDSGARQLKVNQHPIDLTPLEFGVLSILFHHQGAAVSRKLLLEHVWGIHFEGSSNVVDTIIVSLRRKLCGYAHCIETVRGVGYRLSV</sequence>
<evidence type="ECO:0000313" key="7">
    <source>
        <dbReference type="Proteomes" id="UP000254626"/>
    </source>
</evidence>
<dbReference type="AlphaFoldDB" id="A0AAX2LUX5"/>
<evidence type="ECO:0000313" key="5">
    <source>
        <dbReference type="EMBL" id="SUQ27168.1"/>
    </source>
</evidence>
<evidence type="ECO:0000256" key="2">
    <source>
        <dbReference type="PROSITE-ProRule" id="PRU01091"/>
    </source>
</evidence>
<dbReference type="KEGG" id="vfl:AL536_02315"/>
<dbReference type="PROSITE" id="PS51755">
    <property type="entry name" value="OMPR_PHOB"/>
    <property type="match status" value="1"/>
</dbReference>
<dbReference type="InterPro" id="IPR003959">
    <property type="entry name" value="ATPase_AAA_core"/>
</dbReference>
<dbReference type="GO" id="GO:0006355">
    <property type="term" value="P:regulation of DNA-templated transcription"/>
    <property type="evidence" value="ECO:0007669"/>
    <property type="project" value="InterPro"/>
</dbReference>